<evidence type="ECO:0000256" key="1">
    <source>
        <dbReference type="SAM" id="SignalP"/>
    </source>
</evidence>
<keyword evidence="1" id="KW-0732">Signal</keyword>
<dbReference type="Proteomes" id="UP001500394">
    <property type="component" value="Unassembled WGS sequence"/>
</dbReference>
<organism evidence="2 3">
    <name type="scientific">Sphingobacterium thermophilum</name>
    <dbReference type="NCBI Taxonomy" id="768534"/>
    <lineage>
        <taxon>Bacteria</taxon>
        <taxon>Pseudomonadati</taxon>
        <taxon>Bacteroidota</taxon>
        <taxon>Sphingobacteriia</taxon>
        <taxon>Sphingobacteriales</taxon>
        <taxon>Sphingobacteriaceae</taxon>
        <taxon>Sphingobacterium</taxon>
    </lineage>
</organism>
<protein>
    <submittedName>
        <fullName evidence="2">Uncharacterized protein</fullName>
    </submittedName>
</protein>
<comment type="caution">
    <text evidence="2">The sequence shown here is derived from an EMBL/GenBank/DDBJ whole genome shotgun (WGS) entry which is preliminary data.</text>
</comment>
<proteinExistence type="predicted"/>
<feature type="chain" id="PRO_5046141448" evidence="1">
    <location>
        <begin position="25"/>
        <end position="114"/>
    </location>
</feature>
<sequence>MHKYCIIFLSTSLFLLLTFGCKKADKEFVADDENLMVRLTGIENDENKTFDLLANTTKDTYNPEDTENKITSTPFSMLCIALHQITLQYLQNLLKPLNTLPASSHLEKITLIGY</sequence>
<name>A0ABP8R173_9SPHI</name>
<dbReference type="PROSITE" id="PS51257">
    <property type="entry name" value="PROKAR_LIPOPROTEIN"/>
    <property type="match status" value="1"/>
</dbReference>
<dbReference type="RefSeq" id="WP_345066442.1">
    <property type="nucleotide sequence ID" value="NZ_BAABGR010000015.1"/>
</dbReference>
<evidence type="ECO:0000313" key="3">
    <source>
        <dbReference type="Proteomes" id="UP001500394"/>
    </source>
</evidence>
<keyword evidence="3" id="KW-1185">Reference proteome</keyword>
<dbReference type="EMBL" id="BAABGR010000015">
    <property type="protein sequence ID" value="GAA4515466.1"/>
    <property type="molecule type" value="Genomic_DNA"/>
</dbReference>
<feature type="signal peptide" evidence="1">
    <location>
        <begin position="1"/>
        <end position="24"/>
    </location>
</feature>
<gene>
    <name evidence="2" type="ORF">GCM10023173_13310</name>
</gene>
<accession>A0ABP8R173</accession>
<evidence type="ECO:0000313" key="2">
    <source>
        <dbReference type="EMBL" id="GAA4515466.1"/>
    </source>
</evidence>
<reference evidence="3" key="1">
    <citation type="journal article" date="2019" name="Int. J. Syst. Evol. Microbiol.">
        <title>The Global Catalogue of Microorganisms (GCM) 10K type strain sequencing project: providing services to taxonomists for standard genome sequencing and annotation.</title>
        <authorList>
            <consortium name="The Broad Institute Genomics Platform"/>
            <consortium name="The Broad Institute Genome Sequencing Center for Infectious Disease"/>
            <person name="Wu L."/>
            <person name="Ma J."/>
        </authorList>
    </citation>
    <scope>NUCLEOTIDE SEQUENCE [LARGE SCALE GENOMIC DNA]</scope>
    <source>
        <strain evidence="3">JCM 17858</strain>
    </source>
</reference>